<feature type="region of interest" description="Disordered" evidence="2">
    <location>
        <begin position="532"/>
        <end position="569"/>
    </location>
</feature>
<dbReference type="GeneID" id="18931506"/>
<dbReference type="EMBL" id="GL883540">
    <property type="protein sequence ID" value="EGF96886.1"/>
    <property type="molecule type" value="Genomic_DNA"/>
</dbReference>
<feature type="domain" description="SWIM-type" evidence="3">
    <location>
        <begin position="125"/>
        <end position="166"/>
    </location>
</feature>
<feature type="region of interest" description="Disordered" evidence="2">
    <location>
        <begin position="256"/>
        <end position="299"/>
    </location>
</feature>
<dbReference type="HOGENOM" id="CLU_427037_0_0_1"/>
<dbReference type="Pfam" id="PF04434">
    <property type="entry name" value="SWIM"/>
    <property type="match status" value="1"/>
</dbReference>
<keyword evidence="1" id="KW-0862">Zinc</keyword>
<evidence type="ECO:0000313" key="5">
    <source>
        <dbReference type="Proteomes" id="UP000001072"/>
    </source>
</evidence>
<keyword evidence="1" id="KW-0863">Zinc-finger</keyword>
<feature type="compositionally biased region" description="Polar residues" evidence="2">
    <location>
        <begin position="262"/>
        <end position="271"/>
    </location>
</feature>
<reference evidence="5" key="1">
    <citation type="journal article" date="2011" name="Proc. Natl. Acad. Sci. U.S.A.">
        <title>Obligate biotrophy features unraveled by the genomic analysis of rust fungi.</title>
        <authorList>
            <person name="Duplessis S."/>
            <person name="Cuomo C.A."/>
            <person name="Lin Y.-C."/>
            <person name="Aerts A."/>
            <person name="Tisserant E."/>
            <person name="Veneault-Fourrey C."/>
            <person name="Joly D.L."/>
            <person name="Hacquard S."/>
            <person name="Amselem J."/>
            <person name="Cantarel B.L."/>
            <person name="Chiu R."/>
            <person name="Coutinho P.M."/>
            <person name="Feau N."/>
            <person name="Field M."/>
            <person name="Frey P."/>
            <person name="Gelhaye E."/>
            <person name="Goldberg J."/>
            <person name="Grabherr M.G."/>
            <person name="Kodira C.D."/>
            <person name="Kohler A."/>
            <person name="Kuees U."/>
            <person name="Lindquist E.A."/>
            <person name="Lucas S.M."/>
            <person name="Mago R."/>
            <person name="Mauceli E."/>
            <person name="Morin E."/>
            <person name="Murat C."/>
            <person name="Pangilinan J.L."/>
            <person name="Park R."/>
            <person name="Pearson M."/>
            <person name="Quesneville H."/>
            <person name="Rouhier N."/>
            <person name="Sakthikumar S."/>
            <person name="Salamov A.A."/>
            <person name="Schmutz J."/>
            <person name="Selles B."/>
            <person name="Shapiro H."/>
            <person name="Tanguay P."/>
            <person name="Tuskan G.A."/>
            <person name="Henrissat B."/>
            <person name="Van de Peer Y."/>
            <person name="Rouze P."/>
            <person name="Ellis J.G."/>
            <person name="Dodds P.N."/>
            <person name="Schein J.E."/>
            <person name="Zhong S."/>
            <person name="Hamelin R.C."/>
            <person name="Grigoriev I.V."/>
            <person name="Szabo L.J."/>
            <person name="Martin F."/>
        </authorList>
    </citation>
    <scope>NUCLEOTIDE SEQUENCE [LARGE SCALE GENOMIC DNA]</scope>
    <source>
        <strain evidence="5">98AG31 / pathotype 3-4-7</strain>
    </source>
</reference>
<feature type="compositionally biased region" description="Low complexity" evidence="2">
    <location>
        <begin position="204"/>
        <end position="225"/>
    </location>
</feature>
<gene>
    <name evidence="4" type="ORF">MELLADRAFT_70360</name>
</gene>
<dbReference type="PROSITE" id="PS50966">
    <property type="entry name" value="ZF_SWIM"/>
    <property type="match status" value="1"/>
</dbReference>
<feature type="region of interest" description="Disordered" evidence="2">
    <location>
        <begin position="201"/>
        <end position="242"/>
    </location>
</feature>
<dbReference type="KEGG" id="mlr:MELLADRAFT_70360"/>
<protein>
    <recommendedName>
        <fullName evidence="3">SWIM-type domain-containing protein</fullName>
    </recommendedName>
</protein>
<feature type="compositionally biased region" description="Polar residues" evidence="2">
    <location>
        <begin position="400"/>
        <end position="426"/>
    </location>
</feature>
<dbReference type="RefSeq" id="XP_007419844.1">
    <property type="nucleotide sequence ID" value="XM_007419782.1"/>
</dbReference>
<keyword evidence="1" id="KW-0479">Metal-binding</keyword>
<feature type="region of interest" description="Disordered" evidence="2">
    <location>
        <begin position="389"/>
        <end position="437"/>
    </location>
</feature>
<evidence type="ECO:0000256" key="2">
    <source>
        <dbReference type="SAM" id="MobiDB-lite"/>
    </source>
</evidence>
<dbReference type="OrthoDB" id="2507789at2759"/>
<evidence type="ECO:0000313" key="4">
    <source>
        <dbReference type="EMBL" id="EGF96886.1"/>
    </source>
</evidence>
<name>F4SEP0_MELLP</name>
<keyword evidence="5" id="KW-1185">Reference proteome</keyword>
<accession>F4SEP0</accession>
<evidence type="ECO:0000256" key="1">
    <source>
        <dbReference type="PROSITE-ProRule" id="PRU00325"/>
    </source>
</evidence>
<proteinExistence type="predicted"/>
<organism evidence="5">
    <name type="scientific">Melampsora larici-populina (strain 98AG31 / pathotype 3-4-7)</name>
    <name type="common">Poplar leaf rust fungus</name>
    <dbReference type="NCBI Taxonomy" id="747676"/>
    <lineage>
        <taxon>Eukaryota</taxon>
        <taxon>Fungi</taxon>
        <taxon>Dikarya</taxon>
        <taxon>Basidiomycota</taxon>
        <taxon>Pucciniomycotina</taxon>
        <taxon>Pucciniomycetes</taxon>
        <taxon>Pucciniales</taxon>
        <taxon>Melampsoraceae</taxon>
        <taxon>Melampsora</taxon>
    </lineage>
</organism>
<dbReference type="InParanoid" id="F4SEP0"/>
<dbReference type="InterPro" id="IPR007527">
    <property type="entry name" value="Znf_SWIM"/>
</dbReference>
<dbReference type="GO" id="GO:0008270">
    <property type="term" value="F:zinc ion binding"/>
    <property type="evidence" value="ECO:0007669"/>
    <property type="project" value="UniProtKB-KW"/>
</dbReference>
<dbReference type="AlphaFoldDB" id="F4SEP0"/>
<dbReference type="Proteomes" id="UP000001072">
    <property type="component" value="Unassembled WGS sequence"/>
</dbReference>
<dbReference type="FunCoup" id="F4SEP0">
    <property type="interactions" value="163"/>
</dbReference>
<evidence type="ECO:0000259" key="3">
    <source>
        <dbReference type="PROSITE" id="PS50966"/>
    </source>
</evidence>
<sequence length="637" mass="69781">MQGIHTNNYNESHHRVLKFHFLSRTTVARIDGLIHIFVEDIEAEYRSLQITTTLGFRQQRTSKFQNVAKGVAETYTDDELADLGVLVDENSPNHVSPSFLLASNQTDPFSQFTMGSFTRPRTVTYDLTVTPAQAPRKTAINNCTCPYFSQHKSTCKHMYVLARQKKYNICKTALAIVDNGVSPFAPQKITTPIESVVHIESEDSATSSTTTSSTSLSQTSSSSPTPAMNPHRSAPGLVPTTSTNVLMTPHAVLPQQPRASPLYNQPTSNALTGGITPHGGETLSDRHLSQHTVPQHHRRESDSYVMHLFYDPNAAHSTPPLGYLRGPIPPPYPLPTPHKGQPPAMIETDHFAPDLHKSRHERQSSATSTQYTTHSRTFFENSGNHLLDTPSHLFPPGNFSAVQTASNSPHATPNNASTPAPSNYSLPTDFPHPPPPTQFQFEAPAPGLLDARLFRLAEQQPGHLCSTPRAPSLYHSPTPVHASQLSAFFDEMPHEGPSHNNHPQTEQLPQPIGSGPAFLTSRNCPTGLIETTATALPPNPRSIASQDPPSHGLTPPIASSSNQSNAREERKALKKLALDDLQKYAKLITQLPGKYPDTDLVTNGTIKGIERAVNAVQEAYYEALRLYSNSTPSKQIR</sequence>
<dbReference type="VEuPathDB" id="FungiDB:MELLADRAFT_70360"/>